<dbReference type="AlphaFoldDB" id="A0AAJ5WM25"/>
<gene>
    <name evidence="1" type="ORF">P0Y58_12315</name>
</gene>
<sequence>MQLISQWTPYTTPEGGFRYGSAVGGKPPTPIKAEWLNVIQAELANFILAYLPALNANDNEQLLKAAQQMISNLAGKATTLAGYGITDAYTKPRVDDFLSRKANWGITLADYGIGDAYTKSQADTLLQAKANWGTTLAAYGITDAYTKPQIDSLLSSKANWGITLGSYGIGDAYTKTAVDGLLAAKANKATTLAGYGITDPIWTDLNATPKAIVAQASAEVGGIGTYALLLVGGSASGDYAPVAAGTLVAGGNCLYTNCGASTSAGAPAGTWKVMGALYNRDGNQPDSATLCLRVS</sequence>
<accession>A0AAJ5WM25</accession>
<name>A0AAJ5WM25_9PSED</name>
<evidence type="ECO:0008006" key="3">
    <source>
        <dbReference type="Google" id="ProtNLM"/>
    </source>
</evidence>
<evidence type="ECO:0000313" key="2">
    <source>
        <dbReference type="Proteomes" id="UP001216329"/>
    </source>
</evidence>
<organism evidence="1 2">
    <name type="scientific">Candidatus Pseudomonas phytovorans</name>
    <dbReference type="NCBI Taxonomy" id="3121377"/>
    <lineage>
        <taxon>Bacteria</taxon>
        <taxon>Pseudomonadati</taxon>
        <taxon>Pseudomonadota</taxon>
        <taxon>Gammaproteobacteria</taxon>
        <taxon>Pseudomonadales</taxon>
        <taxon>Pseudomonadaceae</taxon>
        <taxon>Pseudomonas</taxon>
    </lineage>
</organism>
<reference evidence="1" key="1">
    <citation type="submission" date="2023-03" db="EMBL/GenBank/DDBJ databases">
        <title>Andean soil-derived lignocellulolytic bacterial consortium as a source of novel taxa and putative plastic-active enzymes.</title>
        <authorList>
            <person name="Diaz-Garcia L."/>
            <person name="Chuvochina M."/>
            <person name="Feuerriegel G."/>
            <person name="Bunk B."/>
            <person name="Sproer C."/>
            <person name="Streit W.R."/>
            <person name="Rodriguez L.M."/>
            <person name="Overmann J."/>
            <person name="Jimenez D.J."/>
        </authorList>
    </citation>
    <scope>NUCLEOTIDE SEQUENCE</scope>
    <source>
        <strain evidence="1">MAG 876</strain>
    </source>
</reference>
<protein>
    <recommendedName>
        <fullName evidence="3">Tail fiber protein</fullName>
    </recommendedName>
</protein>
<dbReference type="EMBL" id="CP119325">
    <property type="protein sequence ID" value="WEK32933.1"/>
    <property type="molecule type" value="Genomic_DNA"/>
</dbReference>
<dbReference type="Proteomes" id="UP001216329">
    <property type="component" value="Chromosome"/>
</dbReference>
<proteinExistence type="predicted"/>
<evidence type="ECO:0000313" key="1">
    <source>
        <dbReference type="EMBL" id="WEK32933.1"/>
    </source>
</evidence>